<organism evidence="4 5">
    <name type="scientific">Sediminibacterium ginsengisoli</name>
    <dbReference type="NCBI Taxonomy" id="413434"/>
    <lineage>
        <taxon>Bacteria</taxon>
        <taxon>Pseudomonadati</taxon>
        <taxon>Bacteroidota</taxon>
        <taxon>Chitinophagia</taxon>
        <taxon>Chitinophagales</taxon>
        <taxon>Chitinophagaceae</taxon>
        <taxon>Sediminibacterium</taxon>
    </lineage>
</organism>
<gene>
    <name evidence="4" type="ORF">SAMN04488132_10620</name>
</gene>
<evidence type="ECO:0000313" key="4">
    <source>
        <dbReference type="EMBL" id="SJZ91031.1"/>
    </source>
</evidence>
<proteinExistence type="predicted"/>
<dbReference type="OrthoDB" id="9800604at2"/>
<evidence type="ECO:0000313" key="5">
    <source>
        <dbReference type="Proteomes" id="UP000190888"/>
    </source>
</evidence>
<dbReference type="SUPFAM" id="SSF55729">
    <property type="entry name" value="Acyl-CoA N-acyltransferases (Nat)"/>
    <property type="match status" value="1"/>
</dbReference>
<name>A0A1T4PHY6_9BACT</name>
<reference evidence="4 5" key="1">
    <citation type="submission" date="2017-02" db="EMBL/GenBank/DDBJ databases">
        <authorList>
            <person name="Peterson S.W."/>
        </authorList>
    </citation>
    <scope>NUCLEOTIDE SEQUENCE [LARGE SCALE GENOMIC DNA]</scope>
    <source>
        <strain evidence="4 5">DSM 22335</strain>
    </source>
</reference>
<keyword evidence="1 4" id="KW-0808">Transferase</keyword>
<keyword evidence="5" id="KW-1185">Reference proteome</keyword>
<dbReference type="Proteomes" id="UP000190888">
    <property type="component" value="Unassembled WGS sequence"/>
</dbReference>
<dbReference type="PROSITE" id="PS51186">
    <property type="entry name" value="GNAT"/>
    <property type="match status" value="1"/>
</dbReference>
<evidence type="ECO:0000259" key="3">
    <source>
        <dbReference type="PROSITE" id="PS51186"/>
    </source>
</evidence>
<dbReference type="PANTHER" id="PTHR43800:SF1">
    <property type="entry name" value="PEPTIDYL-LYSINE N-ACETYLTRANSFERASE YJAB"/>
    <property type="match status" value="1"/>
</dbReference>
<accession>A0A1T4PHY6</accession>
<dbReference type="AlphaFoldDB" id="A0A1T4PHY6"/>
<feature type="domain" description="N-acetyltransferase" evidence="3">
    <location>
        <begin position="6"/>
        <end position="162"/>
    </location>
</feature>
<protein>
    <submittedName>
        <fullName evidence="4">L-amino acid N-acyltransferase YncA</fullName>
    </submittedName>
</protein>
<evidence type="ECO:0000256" key="2">
    <source>
        <dbReference type="ARBA" id="ARBA00023315"/>
    </source>
</evidence>
<keyword evidence="2 4" id="KW-0012">Acyltransferase</keyword>
<dbReference type="InterPro" id="IPR000182">
    <property type="entry name" value="GNAT_dom"/>
</dbReference>
<dbReference type="Pfam" id="PF13673">
    <property type="entry name" value="Acetyltransf_10"/>
    <property type="match status" value="1"/>
</dbReference>
<dbReference type="RefSeq" id="WP_078831604.1">
    <property type="nucleotide sequence ID" value="NZ_FUWH01000006.1"/>
</dbReference>
<sequence>MSIPALSIREAGVADIESIRQIAFATWPSAYGNIISQEQISYMMDMMYSPNVLEEQMNKNHLFYMAELDGQPHGFAGVSDEGAGIFKLNKLYVMPDTQKTGAGKALLAAAIGYARSKTGNTLILQVNRHNPARGFYEKQGFTVREDVDIHVGNGFYMNDHIMEFAL</sequence>
<dbReference type="InterPro" id="IPR016181">
    <property type="entry name" value="Acyl_CoA_acyltransferase"/>
</dbReference>
<dbReference type="PANTHER" id="PTHR43800">
    <property type="entry name" value="PEPTIDYL-LYSINE N-ACETYLTRANSFERASE YJAB"/>
    <property type="match status" value="1"/>
</dbReference>
<dbReference type="GO" id="GO:0016747">
    <property type="term" value="F:acyltransferase activity, transferring groups other than amino-acyl groups"/>
    <property type="evidence" value="ECO:0007669"/>
    <property type="project" value="InterPro"/>
</dbReference>
<dbReference type="EMBL" id="FUWH01000006">
    <property type="protein sequence ID" value="SJZ91031.1"/>
    <property type="molecule type" value="Genomic_DNA"/>
</dbReference>
<evidence type="ECO:0000256" key="1">
    <source>
        <dbReference type="ARBA" id="ARBA00022679"/>
    </source>
</evidence>
<dbReference type="STRING" id="413434.SAMN04488132_10620"/>
<dbReference type="Gene3D" id="3.40.630.30">
    <property type="match status" value="1"/>
</dbReference>